<sequence length="267" mass="29910">MYEFRDRSQFCIMPEARCNQSAIGASPAVYYMKVKYRRWNSSDHQFAESYYGPCEVDNDLVCSQSCKNEGRSGGKCGPLKSSVIIKVCYCDGCPGATVVTRKPSTTPGGSTMNPLLEQVLQRSAAQPKPYFSFNAISAEDCAALKTDYCGVYQDSTHSDNCAPIRALWTYCDSSASELEVKYFLLKVGYLRASRGIQLDLLGKRRLTKEMFAPVADILVKLEINDFPHFSVALFTSASIKLTTVQQLDFRNCQEVVIQRNDFLPFLH</sequence>
<comment type="caution">
    <text evidence="1">The sequence shown here is derived from an EMBL/GenBank/DDBJ whole genome shotgun (WGS) entry which is preliminary data.</text>
</comment>
<protein>
    <submittedName>
        <fullName evidence="1">Uncharacterized protein</fullName>
    </submittedName>
</protein>
<dbReference type="AlphaFoldDB" id="A0A1W0X7C5"/>
<organism evidence="1 2">
    <name type="scientific">Hypsibius exemplaris</name>
    <name type="common">Freshwater tardigrade</name>
    <dbReference type="NCBI Taxonomy" id="2072580"/>
    <lineage>
        <taxon>Eukaryota</taxon>
        <taxon>Metazoa</taxon>
        <taxon>Ecdysozoa</taxon>
        <taxon>Tardigrada</taxon>
        <taxon>Eutardigrada</taxon>
        <taxon>Parachela</taxon>
        <taxon>Hypsibioidea</taxon>
        <taxon>Hypsibiidae</taxon>
        <taxon>Hypsibius</taxon>
    </lineage>
</organism>
<evidence type="ECO:0000313" key="2">
    <source>
        <dbReference type="Proteomes" id="UP000192578"/>
    </source>
</evidence>
<accession>A0A1W0X7C5</accession>
<name>A0A1W0X7C5_HYPEX</name>
<dbReference type="Proteomes" id="UP000192578">
    <property type="component" value="Unassembled WGS sequence"/>
</dbReference>
<keyword evidence="2" id="KW-1185">Reference proteome</keyword>
<evidence type="ECO:0000313" key="1">
    <source>
        <dbReference type="EMBL" id="OQV23403.1"/>
    </source>
</evidence>
<reference evidence="2" key="1">
    <citation type="submission" date="2017-01" db="EMBL/GenBank/DDBJ databases">
        <title>Comparative genomics of anhydrobiosis in the tardigrade Hypsibius dujardini.</title>
        <authorList>
            <person name="Yoshida Y."/>
            <person name="Koutsovoulos G."/>
            <person name="Laetsch D."/>
            <person name="Stevens L."/>
            <person name="Kumar S."/>
            <person name="Horikawa D."/>
            <person name="Ishino K."/>
            <person name="Komine S."/>
            <person name="Tomita M."/>
            <person name="Blaxter M."/>
            <person name="Arakawa K."/>
        </authorList>
    </citation>
    <scope>NUCLEOTIDE SEQUENCE [LARGE SCALE GENOMIC DNA]</scope>
    <source>
        <strain evidence="2">Z151</strain>
    </source>
</reference>
<gene>
    <name evidence="1" type="ORF">BV898_02847</name>
</gene>
<proteinExistence type="predicted"/>
<dbReference type="EMBL" id="MTYJ01000012">
    <property type="protein sequence ID" value="OQV23403.1"/>
    <property type="molecule type" value="Genomic_DNA"/>
</dbReference>